<dbReference type="InterPro" id="IPR018060">
    <property type="entry name" value="HTH_AraC"/>
</dbReference>
<keyword evidence="1" id="KW-0805">Transcription regulation</keyword>
<dbReference type="PROSITE" id="PS01124">
    <property type="entry name" value="HTH_ARAC_FAMILY_2"/>
    <property type="match status" value="1"/>
</dbReference>
<feature type="domain" description="HTH araC/xylS-type" evidence="4">
    <location>
        <begin position="209"/>
        <end position="307"/>
    </location>
</feature>
<evidence type="ECO:0000259" key="4">
    <source>
        <dbReference type="PROSITE" id="PS01124"/>
    </source>
</evidence>
<dbReference type="eggNOG" id="COG2207">
    <property type="taxonomic scope" value="Bacteria"/>
</dbReference>
<dbReference type="Proteomes" id="UP000007488">
    <property type="component" value="Chromosome"/>
</dbReference>
<evidence type="ECO:0000256" key="2">
    <source>
        <dbReference type="ARBA" id="ARBA00023125"/>
    </source>
</evidence>
<accession>F0T2M5</accession>
<dbReference type="HOGENOM" id="CLU_052345_0_0_9"/>
<dbReference type="PRINTS" id="PR00032">
    <property type="entry name" value="HTHARAC"/>
</dbReference>
<dbReference type="PANTHER" id="PTHR47893">
    <property type="entry name" value="REGULATORY PROTEIN PCHR"/>
    <property type="match status" value="1"/>
</dbReference>
<evidence type="ECO:0000256" key="1">
    <source>
        <dbReference type="ARBA" id="ARBA00023015"/>
    </source>
</evidence>
<evidence type="ECO:0000256" key="3">
    <source>
        <dbReference type="ARBA" id="ARBA00023163"/>
    </source>
</evidence>
<dbReference type="InterPro" id="IPR018062">
    <property type="entry name" value="HTH_AraC-typ_CS"/>
</dbReference>
<dbReference type="SUPFAM" id="SSF46689">
    <property type="entry name" value="Homeodomain-like"/>
    <property type="match status" value="1"/>
</dbReference>
<dbReference type="InterPro" id="IPR053142">
    <property type="entry name" value="PchR_regulatory_protein"/>
</dbReference>
<evidence type="ECO:0000313" key="5">
    <source>
        <dbReference type="EMBL" id="ADY56424.1"/>
    </source>
</evidence>
<gene>
    <name evidence="5" type="ordered locus">Sgly_2133</name>
</gene>
<dbReference type="InterPro" id="IPR009057">
    <property type="entry name" value="Homeodomain-like_sf"/>
</dbReference>
<reference evidence="5 6" key="1">
    <citation type="journal article" date="2011" name="Stand. Genomic Sci.">
        <title>Complete genome sequence of Syntrophobotulus glycolicus type strain (FlGlyR).</title>
        <authorList>
            <person name="Han C."/>
            <person name="Mwirichia R."/>
            <person name="Chertkov O."/>
            <person name="Held B."/>
            <person name="Lapidus A."/>
            <person name="Nolan M."/>
            <person name="Lucas S."/>
            <person name="Hammon N."/>
            <person name="Deshpande S."/>
            <person name="Cheng J.F."/>
            <person name="Tapia R."/>
            <person name="Goodwin L."/>
            <person name="Pitluck S."/>
            <person name="Huntemann M."/>
            <person name="Liolios K."/>
            <person name="Ivanova N."/>
            <person name="Pagani I."/>
            <person name="Mavromatis K."/>
            <person name="Ovchinikova G."/>
            <person name="Pati A."/>
            <person name="Chen A."/>
            <person name="Palaniappan K."/>
            <person name="Land M."/>
            <person name="Hauser L."/>
            <person name="Brambilla E.M."/>
            <person name="Rohde M."/>
            <person name="Spring S."/>
            <person name="Sikorski J."/>
            <person name="Goker M."/>
            <person name="Woyke T."/>
            <person name="Bristow J."/>
            <person name="Eisen J.A."/>
            <person name="Markowitz V."/>
            <person name="Hugenholtz P."/>
            <person name="Kyrpides N.C."/>
            <person name="Klenk H.P."/>
            <person name="Detter J.C."/>
        </authorList>
    </citation>
    <scope>NUCLEOTIDE SEQUENCE [LARGE SCALE GENOMIC DNA]</scope>
    <source>
        <strain evidence="6">DSM 8271 / FlGlyR</strain>
    </source>
</reference>
<keyword evidence="3" id="KW-0804">Transcription</keyword>
<dbReference type="AlphaFoldDB" id="F0T2M5"/>
<dbReference type="InterPro" id="IPR020449">
    <property type="entry name" value="Tscrpt_reg_AraC-type_HTH"/>
</dbReference>
<dbReference type="Pfam" id="PF12833">
    <property type="entry name" value="HTH_18"/>
    <property type="match status" value="1"/>
</dbReference>
<dbReference type="PANTHER" id="PTHR47893:SF1">
    <property type="entry name" value="REGULATORY PROTEIN PCHR"/>
    <property type="match status" value="1"/>
</dbReference>
<name>F0T2M5_SYNGF</name>
<protein>
    <submittedName>
        <fullName evidence="5">Transcriptional regulator, AraC family</fullName>
    </submittedName>
</protein>
<dbReference type="PROSITE" id="PS00041">
    <property type="entry name" value="HTH_ARAC_FAMILY_1"/>
    <property type="match status" value="1"/>
</dbReference>
<reference evidence="6" key="2">
    <citation type="submission" date="2011-02" db="EMBL/GenBank/DDBJ databases">
        <title>The complete genome of Syntrophobotulus glycolicus DSM 8271.</title>
        <authorList>
            <person name="Lucas S."/>
            <person name="Copeland A."/>
            <person name="Lapidus A."/>
            <person name="Bruce D."/>
            <person name="Goodwin L."/>
            <person name="Pitluck S."/>
            <person name="Kyrpides N."/>
            <person name="Mavromatis K."/>
            <person name="Pagani I."/>
            <person name="Ivanova N."/>
            <person name="Mikhailova N."/>
            <person name="Chertkov O."/>
            <person name="Held B."/>
            <person name="Detter J.C."/>
            <person name="Tapia R."/>
            <person name="Han C."/>
            <person name="Land M."/>
            <person name="Hauser L."/>
            <person name="Markowitz V."/>
            <person name="Cheng J.-F."/>
            <person name="Hugenholtz P."/>
            <person name="Woyke T."/>
            <person name="Wu D."/>
            <person name="Spring S."/>
            <person name="Schroeder M."/>
            <person name="Brambilla E."/>
            <person name="Klenk H.-P."/>
            <person name="Eisen J.A."/>
        </authorList>
    </citation>
    <scope>NUCLEOTIDE SEQUENCE [LARGE SCALE GENOMIC DNA]</scope>
    <source>
        <strain evidence="6">DSM 8271 / FlGlyR</strain>
    </source>
</reference>
<keyword evidence="2" id="KW-0238">DNA-binding</keyword>
<keyword evidence="6" id="KW-1185">Reference proteome</keyword>
<dbReference type="STRING" id="645991.Sgly_2133"/>
<organism evidence="5 6">
    <name type="scientific">Syntrophobotulus glycolicus (strain DSM 8271 / FlGlyR)</name>
    <dbReference type="NCBI Taxonomy" id="645991"/>
    <lineage>
        <taxon>Bacteria</taxon>
        <taxon>Bacillati</taxon>
        <taxon>Bacillota</taxon>
        <taxon>Clostridia</taxon>
        <taxon>Eubacteriales</taxon>
        <taxon>Desulfitobacteriaceae</taxon>
        <taxon>Syntrophobotulus</taxon>
    </lineage>
</organism>
<sequence>MRVLSQNEICTVYYIENKTGNGVITYYSIFPGVEVYYNDFHMSDGFKRQNMSNADIMEINHCREGRAECEFKSGGCEYLGEGDLTINMVAYPGDSLCFPLSHYHGISIAIDIPKASITLKKLFDTLGNVKIDFERIRKKTASDTGRFIMRATDSIQHIFSELYNAPDEMREGYIKLKLVELFMFLSSIDETKITEKRQYFYKPQVDTIKEMRKFLIEHLENRYKLVELSKKFSIPITSMKLCFKGIYGVPILTYMREYRLQAAAEMLRNSSLSIAEISEKIGYKNPAKFSSVFQKAMKLSPSDYRRKFCLQGTESDFGD</sequence>
<dbReference type="GO" id="GO:0003700">
    <property type="term" value="F:DNA-binding transcription factor activity"/>
    <property type="evidence" value="ECO:0007669"/>
    <property type="project" value="InterPro"/>
</dbReference>
<dbReference type="Gene3D" id="1.10.10.60">
    <property type="entry name" value="Homeodomain-like"/>
    <property type="match status" value="1"/>
</dbReference>
<proteinExistence type="predicted"/>
<dbReference type="KEGG" id="sgy:Sgly_2133"/>
<dbReference type="GO" id="GO:0043565">
    <property type="term" value="F:sequence-specific DNA binding"/>
    <property type="evidence" value="ECO:0007669"/>
    <property type="project" value="InterPro"/>
</dbReference>
<dbReference type="EMBL" id="CP002547">
    <property type="protein sequence ID" value="ADY56424.1"/>
    <property type="molecule type" value="Genomic_DNA"/>
</dbReference>
<dbReference type="SMART" id="SM00342">
    <property type="entry name" value="HTH_ARAC"/>
    <property type="match status" value="1"/>
</dbReference>
<evidence type="ECO:0000313" key="6">
    <source>
        <dbReference type="Proteomes" id="UP000007488"/>
    </source>
</evidence>